<dbReference type="InterPro" id="IPR050223">
    <property type="entry name" value="D-isomer_2-hydroxyacid_DH"/>
</dbReference>
<dbReference type="InterPro" id="IPR029753">
    <property type="entry name" value="D-isomer_DH_CS"/>
</dbReference>
<dbReference type="PROSITE" id="PS00671">
    <property type="entry name" value="D_2_HYDROXYACID_DH_3"/>
    <property type="match status" value="1"/>
</dbReference>
<dbReference type="PANTHER" id="PTHR10996">
    <property type="entry name" value="2-HYDROXYACID DEHYDROGENASE-RELATED"/>
    <property type="match status" value="1"/>
</dbReference>
<gene>
    <name evidence="3" type="ORF">IEQ34_025293</name>
</gene>
<dbReference type="SUPFAM" id="SSF52283">
    <property type="entry name" value="Formate/glycerate dehydrogenase catalytic domain-like"/>
    <property type="match status" value="1"/>
</dbReference>
<dbReference type="GO" id="GO:0016618">
    <property type="term" value="F:hydroxypyruvate reductase [NAD(P)H] activity"/>
    <property type="evidence" value="ECO:0007669"/>
    <property type="project" value="TreeGrafter"/>
</dbReference>
<comment type="caution">
    <text evidence="3">The sequence shown here is derived from an EMBL/GenBank/DDBJ whole genome shotgun (WGS) entry which is preliminary data.</text>
</comment>
<accession>A0AAV7FQZ1</accession>
<evidence type="ECO:0000313" key="4">
    <source>
        <dbReference type="Proteomes" id="UP000775213"/>
    </source>
</evidence>
<dbReference type="Gene3D" id="3.40.50.720">
    <property type="entry name" value="NAD(P)-binding Rossmann-like Domain"/>
    <property type="match status" value="2"/>
</dbReference>
<dbReference type="AlphaFoldDB" id="A0AAV7FQZ1"/>
<dbReference type="EMBL" id="JAGFBR010000352">
    <property type="protein sequence ID" value="KAH0445873.1"/>
    <property type="molecule type" value="Genomic_DNA"/>
</dbReference>
<evidence type="ECO:0000259" key="2">
    <source>
        <dbReference type="Pfam" id="PF02826"/>
    </source>
</evidence>
<reference evidence="3 4" key="1">
    <citation type="journal article" date="2021" name="Hortic Res">
        <title>Chromosome-scale assembly of the Dendrobium chrysotoxum genome enhances the understanding of orchid evolution.</title>
        <authorList>
            <person name="Zhang Y."/>
            <person name="Zhang G.Q."/>
            <person name="Zhang D."/>
            <person name="Liu X.D."/>
            <person name="Xu X.Y."/>
            <person name="Sun W.H."/>
            <person name="Yu X."/>
            <person name="Zhu X."/>
            <person name="Wang Z.W."/>
            <person name="Zhao X."/>
            <person name="Zhong W.Y."/>
            <person name="Chen H."/>
            <person name="Yin W.L."/>
            <person name="Huang T."/>
            <person name="Niu S.C."/>
            <person name="Liu Z.J."/>
        </authorList>
    </citation>
    <scope>NUCLEOTIDE SEQUENCE [LARGE SCALE GENOMIC DNA]</scope>
    <source>
        <strain evidence="3">Lindl</strain>
    </source>
</reference>
<evidence type="ECO:0000256" key="1">
    <source>
        <dbReference type="ARBA" id="ARBA00023002"/>
    </source>
</evidence>
<dbReference type="InterPro" id="IPR006140">
    <property type="entry name" value="D-isomer_DH_NAD-bd"/>
</dbReference>
<organism evidence="3 4">
    <name type="scientific">Dendrobium chrysotoxum</name>
    <name type="common">Orchid</name>
    <dbReference type="NCBI Taxonomy" id="161865"/>
    <lineage>
        <taxon>Eukaryota</taxon>
        <taxon>Viridiplantae</taxon>
        <taxon>Streptophyta</taxon>
        <taxon>Embryophyta</taxon>
        <taxon>Tracheophyta</taxon>
        <taxon>Spermatophyta</taxon>
        <taxon>Magnoliopsida</taxon>
        <taxon>Liliopsida</taxon>
        <taxon>Asparagales</taxon>
        <taxon>Orchidaceae</taxon>
        <taxon>Epidendroideae</taxon>
        <taxon>Malaxideae</taxon>
        <taxon>Dendrobiinae</taxon>
        <taxon>Dendrobium</taxon>
    </lineage>
</organism>
<proteinExistence type="predicted"/>
<dbReference type="Proteomes" id="UP000775213">
    <property type="component" value="Unassembled WGS sequence"/>
</dbReference>
<evidence type="ECO:0000313" key="3">
    <source>
        <dbReference type="EMBL" id="KAH0445873.1"/>
    </source>
</evidence>
<dbReference type="SUPFAM" id="SSF51735">
    <property type="entry name" value="NAD(P)-binding Rossmann-fold domains"/>
    <property type="match status" value="1"/>
</dbReference>
<keyword evidence="1" id="KW-0560">Oxidoreductase</keyword>
<sequence>MVETDGRRRCPTVVLCRDIPTHDLDEAETSGSVKVIKREQGNGPASRDWILANVAQADGLIVTLTEPIDQEIIERAPHLKVISTMSVGTDHIDIEALRKRGIHLGSTPDVLDQAVAELTLMLILNVTRNVARAASVVQRGEWSEHPWSPLAFCGPALQGKTIGFVGFGNIAQSVAALLPAFEPKRIVYTTSKAKPFNIESNDFARLRDKFFPVDRIEVTNEPYLLNLAEQADVVVVLTTLNASTKHLIDESFFARMKPSAILVNTSRGPVVDTDALVRALKNDTILAPVLTSWRANRRSERIILS</sequence>
<dbReference type="GO" id="GO:0030267">
    <property type="term" value="F:glyoxylate reductase (NADPH) activity"/>
    <property type="evidence" value="ECO:0007669"/>
    <property type="project" value="TreeGrafter"/>
</dbReference>
<dbReference type="GO" id="GO:0051287">
    <property type="term" value="F:NAD binding"/>
    <property type="evidence" value="ECO:0007669"/>
    <property type="project" value="InterPro"/>
</dbReference>
<dbReference type="Pfam" id="PF02826">
    <property type="entry name" value="2-Hacid_dh_C"/>
    <property type="match status" value="1"/>
</dbReference>
<dbReference type="PANTHER" id="PTHR10996:SF277">
    <property type="entry name" value="GLYOXYLATE REDUCTASE_HYDROXYPYRUVATE REDUCTASE"/>
    <property type="match status" value="1"/>
</dbReference>
<name>A0AAV7FQZ1_DENCH</name>
<feature type="domain" description="D-isomer specific 2-hydroxyacid dehydrogenase NAD-binding" evidence="2">
    <location>
        <begin position="120"/>
        <end position="287"/>
    </location>
</feature>
<dbReference type="GO" id="GO:0005829">
    <property type="term" value="C:cytosol"/>
    <property type="evidence" value="ECO:0007669"/>
    <property type="project" value="TreeGrafter"/>
</dbReference>
<keyword evidence="4" id="KW-1185">Reference proteome</keyword>
<protein>
    <recommendedName>
        <fullName evidence="2">D-isomer specific 2-hydroxyacid dehydrogenase NAD-binding domain-containing protein</fullName>
    </recommendedName>
</protein>
<dbReference type="InterPro" id="IPR036291">
    <property type="entry name" value="NAD(P)-bd_dom_sf"/>
</dbReference>